<keyword evidence="6" id="KW-1133">Transmembrane helix</keyword>
<dbReference type="EMBL" id="OX459119">
    <property type="protein sequence ID" value="CAI9093622.1"/>
    <property type="molecule type" value="Genomic_DNA"/>
</dbReference>
<evidence type="ECO:0000313" key="7">
    <source>
        <dbReference type="EMBL" id="CAI9093622.1"/>
    </source>
</evidence>
<dbReference type="PANTHER" id="PTHR31042:SF8">
    <property type="entry name" value="CORE-2_I-BRANCHING BETA-1,6-N-ACETYLGLUCOSAMINYLTRANSFERASE FAMILY PROTEIN"/>
    <property type="match status" value="1"/>
</dbReference>
<gene>
    <name evidence="7" type="ORF">OLC1_LOCUS4984</name>
</gene>
<evidence type="ECO:0000256" key="3">
    <source>
        <dbReference type="ARBA" id="ARBA00022679"/>
    </source>
</evidence>
<evidence type="ECO:0000256" key="4">
    <source>
        <dbReference type="ARBA" id="ARBA00023136"/>
    </source>
</evidence>
<keyword evidence="4 6" id="KW-0472">Membrane</keyword>
<evidence type="ECO:0000256" key="1">
    <source>
        <dbReference type="ARBA" id="ARBA00004606"/>
    </source>
</evidence>
<evidence type="ECO:0000256" key="6">
    <source>
        <dbReference type="SAM" id="Phobius"/>
    </source>
</evidence>
<keyword evidence="6" id="KW-0812">Transmembrane</keyword>
<dbReference type="PANTHER" id="PTHR31042">
    <property type="entry name" value="CORE-2/I-BRANCHING BETA-1,6-N-ACETYLGLUCOSAMINYLTRANSFERASE FAMILY PROTEIN-RELATED"/>
    <property type="match status" value="1"/>
</dbReference>
<dbReference type="AlphaFoldDB" id="A0AAV1CDR8"/>
<dbReference type="InterPro" id="IPR003406">
    <property type="entry name" value="Glyco_trans_14"/>
</dbReference>
<dbReference type="Pfam" id="PF02485">
    <property type="entry name" value="Branch"/>
    <property type="match status" value="1"/>
</dbReference>
<dbReference type="Proteomes" id="UP001161247">
    <property type="component" value="Chromosome 2"/>
</dbReference>
<dbReference type="InterPro" id="IPR044174">
    <property type="entry name" value="BC10-like"/>
</dbReference>
<keyword evidence="2" id="KW-0328">Glycosyltransferase</keyword>
<dbReference type="GO" id="GO:0016757">
    <property type="term" value="F:glycosyltransferase activity"/>
    <property type="evidence" value="ECO:0007669"/>
    <property type="project" value="UniProtKB-KW"/>
</dbReference>
<reference evidence="7" key="1">
    <citation type="submission" date="2023-03" db="EMBL/GenBank/DDBJ databases">
        <authorList>
            <person name="Julca I."/>
        </authorList>
    </citation>
    <scope>NUCLEOTIDE SEQUENCE</scope>
</reference>
<keyword evidence="8" id="KW-1185">Reference proteome</keyword>
<keyword evidence="5" id="KW-0325">Glycoprotein</keyword>
<evidence type="ECO:0000313" key="8">
    <source>
        <dbReference type="Proteomes" id="UP001161247"/>
    </source>
</evidence>
<sequence length="393" mass="45238">MENGKEVALDGNRTNQKGTLLPVSMPKKKGTFLERLLQLLTLFLGFCFIFSVVSVYMIRHYGANNSLVANLYPSLQPCADENPSLDRWIKPPSNLLHSMSDQELFWRATMAPRIKKYPFDRVPKIAFMFLTKGPMPLAPLWERFFKGHDGFYSIYVHSLPSFQADYPKTSVFYRRQVPSQMTEWGEISLCDAEKRLLSNALLDINNEWFVLLSESCIPLYNFSLVYKYISKSRHSFVSVFDDPGPDGRGRYNSRMAPEVNITEWQKGSQWFEVNRKLAISIVADTKFYAKFAEFCRQPCYGDEHYIPTMLTIQAADQLANRSITWVDWSKRGEAHPATFGAADVTEQLMKGFLENQNCTYNDEPSSICYLFARKFTPPTLEPLLLLAPKYLGY</sequence>
<accession>A0AAV1CDR8</accession>
<proteinExistence type="predicted"/>
<feature type="transmembrane region" description="Helical" evidence="6">
    <location>
        <begin position="36"/>
        <end position="58"/>
    </location>
</feature>
<keyword evidence="3" id="KW-0808">Transferase</keyword>
<name>A0AAV1CDR8_OLDCO</name>
<dbReference type="GO" id="GO:0016020">
    <property type="term" value="C:membrane"/>
    <property type="evidence" value="ECO:0007669"/>
    <property type="project" value="UniProtKB-SubCell"/>
</dbReference>
<organism evidence="7 8">
    <name type="scientific">Oldenlandia corymbosa var. corymbosa</name>
    <dbReference type="NCBI Taxonomy" id="529605"/>
    <lineage>
        <taxon>Eukaryota</taxon>
        <taxon>Viridiplantae</taxon>
        <taxon>Streptophyta</taxon>
        <taxon>Embryophyta</taxon>
        <taxon>Tracheophyta</taxon>
        <taxon>Spermatophyta</taxon>
        <taxon>Magnoliopsida</taxon>
        <taxon>eudicotyledons</taxon>
        <taxon>Gunneridae</taxon>
        <taxon>Pentapetalae</taxon>
        <taxon>asterids</taxon>
        <taxon>lamiids</taxon>
        <taxon>Gentianales</taxon>
        <taxon>Rubiaceae</taxon>
        <taxon>Rubioideae</taxon>
        <taxon>Spermacoceae</taxon>
        <taxon>Hedyotis-Oldenlandia complex</taxon>
        <taxon>Oldenlandia</taxon>
    </lineage>
</organism>
<comment type="subcellular location">
    <subcellularLocation>
        <location evidence="1">Membrane</location>
        <topology evidence="1">Single-pass type II membrane protein</topology>
    </subcellularLocation>
</comment>
<evidence type="ECO:0000256" key="2">
    <source>
        <dbReference type="ARBA" id="ARBA00022676"/>
    </source>
</evidence>
<evidence type="ECO:0000256" key="5">
    <source>
        <dbReference type="ARBA" id="ARBA00023180"/>
    </source>
</evidence>
<protein>
    <submittedName>
        <fullName evidence="7">OLC1v1029169C1</fullName>
    </submittedName>
</protein>